<evidence type="ECO:0000256" key="2">
    <source>
        <dbReference type="RuleBase" id="RU362080"/>
    </source>
</evidence>
<dbReference type="SUPFAM" id="SSF143120">
    <property type="entry name" value="YefM-like"/>
    <property type="match status" value="1"/>
</dbReference>
<comment type="caution">
    <text evidence="3">The sequence shown here is derived from an EMBL/GenBank/DDBJ whole genome shotgun (WGS) entry which is preliminary data.</text>
</comment>
<protein>
    <recommendedName>
        <fullName evidence="2">Antitoxin</fullName>
    </recommendedName>
</protein>
<dbReference type="Pfam" id="PF02604">
    <property type="entry name" value="PhdYeFM_antitox"/>
    <property type="match status" value="1"/>
</dbReference>
<gene>
    <name evidence="3" type="ORF">H7U32_03180</name>
</gene>
<accession>A0A938WW49</accession>
<dbReference type="RefSeq" id="WP_204467991.1">
    <property type="nucleotide sequence ID" value="NZ_JACLYU010000003.1"/>
</dbReference>
<keyword evidence="4" id="KW-1185">Reference proteome</keyword>
<evidence type="ECO:0000313" key="3">
    <source>
        <dbReference type="EMBL" id="MBM6699339.1"/>
    </source>
</evidence>
<reference evidence="3" key="1">
    <citation type="submission" date="2020-08" db="EMBL/GenBank/DDBJ databases">
        <authorList>
            <person name="Cejkova D."/>
            <person name="Kubasova T."/>
            <person name="Jahodarova E."/>
            <person name="Rychlik I."/>
        </authorList>
    </citation>
    <scope>NUCLEOTIDE SEQUENCE</scope>
    <source>
        <strain evidence="3">An836</strain>
    </source>
</reference>
<comment type="function">
    <text evidence="2">Antitoxin component of a type II toxin-antitoxin (TA) system.</text>
</comment>
<evidence type="ECO:0000313" key="4">
    <source>
        <dbReference type="Proteomes" id="UP000718821"/>
    </source>
</evidence>
<dbReference type="Gene3D" id="3.40.1620.10">
    <property type="entry name" value="YefM-like domain"/>
    <property type="match status" value="1"/>
</dbReference>
<evidence type="ECO:0000256" key="1">
    <source>
        <dbReference type="ARBA" id="ARBA00009981"/>
    </source>
</evidence>
<dbReference type="AlphaFoldDB" id="A0A938WW49"/>
<organism evidence="3 4">
    <name type="scientific">Bifidobacterium pullorum subsp. saeculare</name>
    <dbReference type="NCBI Taxonomy" id="78257"/>
    <lineage>
        <taxon>Bacteria</taxon>
        <taxon>Bacillati</taxon>
        <taxon>Actinomycetota</taxon>
        <taxon>Actinomycetes</taxon>
        <taxon>Bifidobacteriales</taxon>
        <taxon>Bifidobacteriaceae</taxon>
        <taxon>Bifidobacterium</taxon>
    </lineage>
</organism>
<proteinExistence type="inferred from homology"/>
<dbReference type="NCBIfam" id="TIGR01552">
    <property type="entry name" value="phd_fam"/>
    <property type="match status" value="1"/>
</dbReference>
<dbReference type="InterPro" id="IPR006442">
    <property type="entry name" value="Antitoxin_Phd/YefM"/>
</dbReference>
<dbReference type="InterPro" id="IPR036165">
    <property type="entry name" value="YefM-like_sf"/>
</dbReference>
<reference evidence="3" key="2">
    <citation type="journal article" date="2021" name="Sci. Rep.">
        <title>The distribution of antibiotic resistance genes in chicken gut microbiota commensals.</title>
        <authorList>
            <person name="Juricova H."/>
            <person name="Matiasovicova J."/>
            <person name="Kubasova T."/>
            <person name="Cejkova D."/>
            <person name="Rychlik I."/>
        </authorList>
    </citation>
    <scope>NUCLEOTIDE SEQUENCE</scope>
    <source>
        <strain evidence="3">An836</strain>
    </source>
</reference>
<dbReference type="Proteomes" id="UP000718821">
    <property type="component" value="Unassembled WGS sequence"/>
</dbReference>
<dbReference type="EMBL" id="JACLYU010000003">
    <property type="protein sequence ID" value="MBM6699339.1"/>
    <property type="molecule type" value="Genomic_DNA"/>
</dbReference>
<name>A0A938WW49_9BIFI</name>
<comment type="similarity">
    <text evidence="1 2">Belongs to the phD/YefM antitoxin family.</text>
</comment>
<sequence length="93" mass="10542">MAREMIRPVSALRDDFADVSNTVHETGRPVFLTKDGYGDMVVLSMEAYERLRLDGQIYAALLEAEHEAESTDVRFSPQDALREMRHALEGVDE</sequence>